<dbReference type="Pfam" id="PF14200">
    <property type="entry name" value="RicinB_lectin_2"/>
    <property type="match status" value="1"/>
</dbReference>
<dbReference type="SUPFAM" id="SSF50370">
    <property type="entry name" value="Ricin B-like lectins"/>
    <property type="match status" value="1"/>
</dbReference>
<dbReference type="Gene3D" id="2.80.10.50">
    <property type="match status" value="1"/>
</dbReference>
<name>A0A9W4E013_9ACTN</name>
<evidence type="ECO:0000313" key="3">
    <source>
        <dbReference type="EMBL" id="CAG6390783.1"/>
    </source>
</evidence>
<dbReference type="CDD" id="cd00161">
    <property type="entry name" value="beta-trefoil_Ricin-like"/>
    <property type="match status" value="1"/>
</dbReference>
<evidence type="ECO:0000313" key="4">
    <source>
        <dbReference type="Proteomes" id="UP001152519"/>
    </source>
</evidence>
<dbReference type="PROSITE" id="PS50231">
    <property type="entry name" value="RICIN_B_LECTIN"/>
    <property type="match status" value="1"/>
</dbReference>
<dbReference type="SMART" id="SM00458">
    <property type="entry name" value="RICIN"/>
    <property type="match status" value="1"/>
</dbReference>
<dbReference type="EMBL" id="CAJSLV010000001">
    <property type="protein sequence ID" value="CAG6390783.1"/>
    <property type="molecule type" value="Genomic_DNA"/>
</dbReference>
<sequence length="185" mass="18942">MKSRTMWGTVVAVVGLAVGCGGFAGTAQAADAKAPVAVRPAAAGFFEIVNDHAGKCAEVDGNGAGALGTLIHEWSCDGEDNQWWAPTSVGSDGFFTLTNRGSGFCMNVKNGVAFDGALIDQQNCDSSKPGQLWKLQASGLAGHLQLASGFAGECLALSPNTSQNGTKVVISACSTSSAKLWHFDS</sequence>
<dbReference type="PROSITE" id="PS51257">
    <property type="entry name" value="PROKAR_LIPOPROTEIN"/>
    <property type="match status" value="1"/>
</dbReference>
<feature type="signal peptide" evidence="1">
    <location>
        <begin position="1"/>
        <end position="29"/>
    </location>
</feature>
<feature type="chain" id="PRO_5040910020" evidence="1">
    <location>
        <begin position="30"/>
        <end position="185"/>
    </location>
</feature>
<evidence type="ECO:0000256" key="1">
    <source>
        <dbReference type="SAM" id="SignalP"/>
    </source>
</evidence>
<accession>A0A9W4E013</accession>
<gene>
    <name evidence="3" type="ORF">SCOCK_10251</name>
</gene>
<keyword evidence="4" id="KW-1185">Reference proteome</keyword>
<dbReference type="Proteomes" id="UP001152519">
    <property type="component" value="Unassembled WGS sequence"/>
</dbReference>
<dbReference type="InterPro" id="IPR035992">
    <property type="entry name" value="Ricin_B-like_lectins"/>
</dbReference>
<comment type="caution">
    <text evidence="3">The sequence shown here is derived from an EMBL/GenBank/DDBJ whole genome shotgun (WGS) entry which is preliminary data.</text>
</comment>
<protein>
    <submittedName>
        <fullName evidence="3">Ricin B-type lectin domain-containing protein</fullName>
    </submittedName>
</protein>
<dbReference type="RefSeq" id="WP_251483807.1">
    <property type="nucleotide sequence ID" value="NZ_CAJSLV010000001.1"/>
</dbReference>
<dbReference type="AlphaFoldDB" id="A0A9W4E013"/>
<organism evidence="3 4">
    <name type="scientific">Actinacidiphila cocklensis</name>
    <dbReference type="NCBI Taxonomy" id="887465"/>
    <lineage>
        <taxon>Bacteria</taxon>
        <taxon>Bacillati</taxon>
        <taxon>Actinomycetota</taxon>
        <taxon>Actinomycetes</taxon>
        <taxon>Kitasatosporales</taxon>
        <taxon>Streptomycetaceae</taxon>
        <taxon>Actinacidiphila</taxon>
    </lineage>
</organism>
<evidence type="ECO:0000259" key="2">
    <source>
        <dbReference type="SMART" id="SM00458"/>
    </source>
</evidence>
<feature type="domain" description="Ricin B lectin" evidence="2">
    <location>
        <begin position="43"/>
        <end position="184"/>
    </location>
</feature>
<keyword evidence="1" id="KW-0732">Signal</keyword>
<reference evidence="3" key="1">
    <citation type="submission" date="2021-05" db="EMBL/GenBank/DDBJ databases">
        <authorList>
            <person name="Arsene-Ploetze F."/>
        </authorList>
    </citation>
    <scope>NUCLEOTIDE SEQUENCE</scope>
    <source>
        <strain evidence="3">DSM 42138</strain>
    </source>
</reference>
<dbReference type="InterPro" id="IPR000772">
    <property type="entry name" value="Ricin_B_lectin"/>
</dbReference>
<proteinExistence type="predicted"/>